<dbReference type="AlphaFoldDB" id="A0A550C4B5"/>
<organism evidence="3 4">
    <name type="scientific">Schizophyllum amplum</name>
    <dbReference type="NCBI Taxonomy" id="97359"/>
    <lineage>
        <taxon>Eukaryota</taxon>
        <taxon>Fungi</taxon>
        <taxon>Dikarya</taxon>
        <taxon>Basidiomycota</taxon>
        <taxon>Agaricomycotina</taxon>
        <taxon>Agaricomycetes</taxon>
        <taxon>Agaricomycetidae</taxon>
        <taxon>Agaricales</taxon>
        <taxon>Schizophyllaceae</taxon>
        <taxon>Schizophyllum</taxon>
    </lineage>
</organism>
<feature type="region of interest" description="Disordered" evidence="1">
    <location>
        <begin position="1"/>
        <end position="75"/>
    </location>
</feature>
<keyword evidence="4" id="KW-1185">Reference proteome</keyword>
<evidence type="ECO:0000313" key="4">
    <source>
        <dbReference type="Proteomes" id="UP000320762"/>
    </source>
</evidence>
<comment type="caution">
    <text evidence="3">The sequence shown here is derived from an EMBL/GenBank/DDBJ whole genome shotgun (WGS) entry which is preliminary data.</text>
</comment>
<evidence type="ECO:0000313" key="3">
    <source>
        <dbReference type="EMBL" id="TRM59600.1"/>
    </source>
</evidence>
<dbReference type="Gene3D" id="2.30.30.1060">
    <property type="match status" value="1"/>
</dbReference>
<dbReference type="Pfam" id="PF11160">
    <property type="entry name" value="Hva1_TUDOR"/>
    <property type="match status" value="1"/>
</dbReference>
<feature type="non-terminal residue" evidence="3">
    <location>
        <position position="1"/>
    </location>
</feature>
<dbReference type="OrthoDB" id="2138648at2759"/>
<gene>
    <name evidence="3" type="ORF">BD626DRAFT_408881</name>
</gene>
<proteinExistence type="predicted"/>
<evidence type="ECO:0000256" key="1">
    <source>
        <dbReference type="SAM" id="MobiDB-lite"/>
    </source>
</evidence>
<feature type="domain" description="Hypervirulence associated protein TUDOR" evidence="2">
    <location>
        <begin position="14"/>
        <end position="68"/>
    </location>
</feature>
<name>A0A550C4B5_9AGAR</name>
<protein>
    <recommendedName>
        <fullName evidence="2">Hypervirulence associated protein TUDOR domain-containing protein</fullName>
    </recommendedName>
</protein>
<dbReference type="InterPro" id="IPR021331">
    <property type="entry name" value="Hva1_TUDOR"/>
</dbReference>
<dbReference type="EMBL" id="VDMD01000027">
    <property type="protein sequence ID" value="TRM59600.1"/>
    <property type="molecule type" value="Genomic_DNA"/>
</dbReference>
<accession>A0A550C4B5</accession>
<sequence>SQVKDKNGEPIHVGDTVASKARGGRQYGEVTDVVTTKEEADEVGAKNPPKVLYEDQHGHTVSHNPGTVVHGTEPK</sequence>
<evidence type="ECO:0000259" key="2">
    <source>
        <dbReference type="Pfam" id="PF11160"/>
    </source>
</evidence>
<dbReference type="Proteomes" id="UP000320762">
    <property type="component" value="Unassembled WGS sequence"/>
</dbReference>
<reference evidence="3 4" key="1">
    <citation type="journal article" date="2019" name="New Phytol.">
        <title>Comparative genomics reveals unique wood-decay strategies and fruiting body development in the Schizophyllaceae.</title>
        <authorList>
            <person name="Almasi E."/>
            <person name="Sahu N."/>
            <person name="Krizsan K."/>
            <person name="Balint B."/>
            <person name="Kovacs G.M."/>
            <person name="Kiss B."/>
            <person name="Cseklye J."/>
            <person name="Drula E."/>
            <person name="Henrissat B."/>
            <person name="Nagy I."/>
            <person name="Chovatia M."/>
            <person name="Adam C."/>
            <person name="LaButti K."/>
            <person name="Lipzen A."/>
            <person name="Riley R."/>
            <person name="Grigoriev I.V."/>
            <person name="Nagy L.G."/>
        </authorList>
    </citation>
    <scope>NUCLEOTIDE SEQUENCE [LARGE SCALE GENOMIC DNA]</scope>
    <source>
        <strain evidence="3 4">NL-1724</strain>
    </source>
</reference>
<dbReference type="STRING" id="97359.A0A550C4B5"/>